<keyword evidence="1" id="KW-0238">DNA-binding</keyword>
<organism evidence="3 4">
    <name type="scientific">Parvibaculum sedimenti</name>
    <dbReference type="NCBI Taxonomy" id="2608632"/>
    <lineage>
        <taxon>Bacteria</taxon>
        <taxon>Pseudomonadati</taxon>
        <taxon>Pseudomonadota</taxon>
        <taxon>Alphaproteobacteria</taxon>
        <taxon>Hyphomicrobiales</taxon>
        <taxon>Parvibaculaceae</taxon>
        <taxon>Parvibaculum</taxon>
    </lineage>
</organism>
<dbReference type="GO" id="GO:0005829">
    <property type="term" value="C:cytosol"/>
    <property type="evidence" value="ECO:0007669"/>
    <property type="project" value="TreeGrafter"/>
</dbReference>
<dbReference type="PROSITE" id="PS50943">
    <property type="entry name" value="HTH_CROC1"/>
    <property type="match status" value="1"/>
</dbReference>
<dbReference type="PANTHER" id="PTHR46797:SF1">
    <property type="entry name" value="METHYLPHOSPHONATE SYNTHASE"/>
    <property type="match status" value="1"/>
</dbReference>
<evidence type="ECO:0000259" key="2">
    <source>
        <dbReference type="PROSITE" id="PS50943"/>
    </source>
</evidence>
<dbReference type="GO" id="GO:0003700">
    <property type="term" value="F:DNA-binding transcription factor activity"/>
    <property type="evidence" value="ECO:0007669"/>
    <property type="project" value="TreeGrafter"/>
</dbReference>
<accession>A0A6N6VKK3</accession>
<dbReference type="InterPro" id="IPR050807">
    <property type="entry name" value="TransReg_Diox_bact_type"/>
</dbReference>
<dbReference type="CDD" id="cd00093">
    <property type="entry name" value="HTH_XRE"/>
    <property type="match status" value="1"/>
</dbReference>
<name>A0A6N6VKK3_9HYPH</name>
<gene>
    <name evidence="3" type="ORF">F2P47_04335</name>
</gene>
<dbReference type="Pfam" id="PF13560">
    <property type="entry name" value="HTH_31"/>
    <property type="match status" value="1"/>
</dbReference>
<feature type="domain" description="HTH cro/C1-type" evidence="2">
    <location>
        <begin position="59"/>
        <end position="113"/>
    </location>
</feature>
<dbReference type="SUPFAM" id="SSF47413">
    <property type="entry name" value="lambda repressor-like DNA-binding domains"/>
    <property type="match status" value="1"/>
</dbReference>
<evidence type="ECO:0000313" key="4">
    <source>
        <dbReference type="Proteomes" id="UP000468901"/>
    </source>
</evidence>
<dbReference type="EMBL" id="WESC01000003">
    <property type="protein sequence ID" value="KAB7741769.1"/>
    <property type="molecule type" value="Genomic_DNA"/>
</dbReference>
<sequence length="247" mass="25875">MGPDGAPLYVLVPVAEYETLTRVTDAASELSQARAALTERLGGAPAKVAHRIADGENPVRVWREFRGLKAVALARAAGMSPAYLSEIETGKKDGTFRTMAAIARVLDVSLDDLAPPADEGEKRLRERNALIDGVRAQVRLLVGLVNGSMDFNTAAVRRTVTTLAADAVALKAQGSNPDGWLDGVLAGAREVLDLVDQAEGDIIATAEKAQRALETIVSKPIFQPPATAATLDLAATEKAGIAVSAAE</sequence>
<keyword evidence="4" id="KW-1185">Reference proteome</keyword>
<dbReference type="PANTHER" id="PTHR46797">
    <property type="entry name" value="HTH-TYPE TRANSCRIPTIONAL REGULATOR"/>
    <property type="match status" value="1"/>
</dbReference>
<dbReference type="SMART" id="SM00530">
    <property type="entry name" value="HTH_XRE"/>
    <property type="match status" value="1"/>
</dbReference>
<dbReference type="InterPro" id="IPR001387">
    <property type="entry name" value="Cro/C1-type_HTH"/>
</dbReference>
<evidence type="ECO:0000313" key="3">
    <source>
        <dbReference type="EMBL" id="KAB7741769.1"/>
    </source>
</evidence>
<dbReference type="Proteomes" id="UP000468901">
    <property type="component" value="Unassembled WGS sequence"/>
</dbReference>
<evidence type="ECO:0000256" key="1">
    <source>
        <dbReference type="ARBA" id="ARBA00023125"/>
    </source>
</evidence>
<dbReference type="InterPro" id="IPR010982">
    <property type="entry name" value="Lambda_DNA-bd_dom_sf"/>
</dbReference>
<dbReference type="AlphaFoldDB" id="A0A6N6VKK3"/>
<comment type="caution">
    <text evidence="3">The sequence shown here is derived from an EMBL/GenBank/DDBJ whole genome shotgun (WGS) entry which is preliminary data.</text>
</comment>
<reference evidence="3 4" key="1">
    <citation type="submission" date="2019-09" db="EMBL/GenBank/DDBJ databases">
        <title>Parvibaculum sedimenti sp. nov., isolated from sediment.</title>
        <authorList>
            <person name="Wang Y."/>
        </authorList>
    </citation>
    <scope>NUCLEOTIDE SEQUENCE [LARGE SCALE GENOMIC DNA]</scope>
    <source>
        <strain evidence="3 4">HXT-9</strain>
    </source>
</reference>
<protein>
    <submittedName>
        <fullName evidence="3">Helix-turn-helix domain-containing protein</fullName>
    </submittedName>
</protein>
<dbReference type="GO" id="GO:0003677">
    <property type="term" value="F:DNA binding"/>
    <property type="evidence" value="ECO:0007669"/>
    <property type="project" value="UniProtKB-KW"/>
</dbReference>
<proteinExistence type="predicted"/>
<dbReference type="Gene3D" id="1.10.260.40">
    <property type="entry name" value="lambda repressor-like DNA-binding domains"/>
    <property type="match status" value="1"/>
</dbReference>